<keyword evidence="1" id="KW-0812">Transmembrane</keyword>
<evidence type="ECO:0000313" key="2">
    <source>
        <dbReference type="EMBL" id="MCP8969515.1"/>
    </source>
</evidence>
<dbReference type="Proteomes" id="UP001156102">
    <property type="component" value="Unassembled WGS sequence"/>
</dbReference>
<keyword evidence="3" id="KW-1185">Reference proteome</keyword>
<dbReference type="AlphaFoldDB" id="A0AA41X9S3"/>
<dbReference type="EMBL" id="JANCLT010000006">
    <property type="protein sequence ID" value="MCP8969515.1"/>
    <property type="molecule type" value="Genomic_DNA"/>
</dbReference>
<feature type="transmembrane region" description="Helical" evidence="1">
    <location>
        <begin position="39"/>
        <end position="60"/>
    </location>
</feature>
<name>A0AA41X9S3_9BACI</name>
<evidence type="ECO:0000313" key="3">
    <source>
        <dbReference type="Proteomes" id="UP001156102"/>
    </source>
</evidence>
<gene>
    <name evidence="2" type="ORF">NK662_13345</name>
</gene>
<feature type="transmembrane region" description="Helical" evidence="1">
    <location>
        <begin position="7"/>
        <end position="27"/>
    </location>
</feature>
<protein>
    <submittedName>
        <fullName evidence="2">Uncharacterized protein</fullName>
    </submittedName>
</protein>
<feature type="transmembrane region" description="Helical" evidence="1">
    <location>
        <begin position="67"/>
        <end position="88"/>
    </location>
</feature>
<dbReference type="RefSeq" id="WP_254759436.1">
    <property type="nucleotide sequence ID" value="NZ_JANCLT010000006.1"/>
</dbReference>
<keyword evidence="1" id="KW-0472">Membrane</keyword>
<sequence>MKAMQFVLLYIITSVIYGIYKALFVAVHLQFGLSLPYEALLQAAGFLLFLFFSFSAAYAYQKRLAHACTLLLFSLLWTSDTLWLWTYLHVLS</sequence>
<proteinExistence type="predicted"/>
<accession>A0AA41X9S3</accession>
<organism evidence="2 3">
    <name type="scientific">Ectobacillus ponti</name>
    <dbReference type="NCBI Taxonomy" id="2961894"/>
    <lineage>
        <taxon>Bacteria</taxon>
        <taxon>Bacillati</taxon>
        <taxon>Bacillota</taxon>
        <taxon>Bacilli</taxon>
        <taxon>Bacillales</taxon>
        <taxon>Bacillaceae</taxon>
        <taxon>Ectobacillus</taxon>
    </lineage>
</organism>
<evidence type="ECO:0000256" key="1">
    <source>
        <dbReference type="SAM" id="Phobius"/>
    </source>
</evidence>
<keyword evidence="1" id="KW-1133">Transmembrane helix</keyword>
<reference evidence="2" key="1">
    <citation type="submission" date="2022-07" db="EMBL/GenBank/DDBJ databases">
        <authorList>
            <person name="Li W.-J."/>
            <person name="Deng Q.-Q."/>
        </authorList>
    </citation>
    <scope>NUCLEOTIDE SEQUENCE</scope>
    <source>
        <strain evidence="2">SYSU M60031</strain>
    </source>
</reference>
<comment type="caution">
    <text evidence="2">The sequence shown here is derived from an EMBL/GenBank/DDBJ whole genome shotgun (WGS) entry which is preliminary data.</text>
</comment>